<dbReference type="Pfam" id="PF01476">
    <property type="entry name" value="LysM"/>
    <property type="match status" value="1"/>
</dbReference>
<gene>
    <name evidence="3" type="ORF">GTP41_20680</name>
</gene>
<accession>A0A6N9HLH3</accession>
<evidence type="ECO:0000259" key="2">
    <source>
        <dbReference type="PROSITE" id="PS51782"/>
    </source>
</evidence>
<dbReference type="PANTHER" id="PTHR33734:SF22">
    <property type="entry name" value="MEMBRANE-BOUND LYTIC MUREIN TRANSGLYCOSYLASE D"/>
    <property type="match status" value="1"/>
</dbReference>
<dbReference type="InterPro" id="IPR018392">
    <property type="entry name" value="LysM"/>
</dbReference>
<keyword evidence="4" id="KW-1185">Reference proteome</keyword>
<proteinExistence type="predicted"/>
<organism evidence="3 4">
    <name type="scientific">Pseudoduganella guangdongensis</name>
    <dbReference type="NCBI Taxonomy" id="2692179"/>
    <lineage>
        <taxon>Bacteria</taxon>
        <taxon>Pseudomonadati</taxon>
        <taxon>Pseudomonadota</taxon>
        <taxon>Betaproteobacteria</taxon>
        <taxon>Burkholderiales</taxon>
        <taxon>Oxalobacteraceae</taxon>
        <taxon>Telluria group</taxon>
        <taxon>Pseudoduganella</taxon>
    </lineage>
</organism>
<feature type="region of interest" description="Disordered" evidence="1">
    <location>
        <begin position="257"/>
        <end position="290"/>
    </location>
</feature>
<dbReference type="SUPFAM" id="SSF54106">
    <property type="entry name" value="LysM domain"/>
    <property type="match status" value="1"/>
</dbReference>
<dbReference type="PANTHER" id="PTHR33734">
    <property type="entry name" value="LYSM DOMAIN-CONTAINING GPI-ANCHORED PROTEIN 2"/>
    <property type="match status" value="1"/>
</dbReference>
<dbReference type="Gene3D" id="1.10.530.10">
    <property type="match status" value="1"/>
</dbReference>
<evidence type="ECO:0000313" key="4">
    <source>
        <dbReference type="Proteomes" id="UP000448575"/>
    </source>
</evidence>
<feature type="region of interest" description="Disordered" evidence="1">
    <location>
        <begin position="164"/>
        <end position="189"/>
    </location>
</feature>
<feature type="compositionally biased region" description="Basic and acidic residues" evidence="1">
    <location>
        <begin position="257"/>
        <end position="277"/>
    </location>
</feature>
<comment type="caution">
    <text evidence="3">The sequence shown here is derived from an EMBL/GenBank/DDBJ whole genome shotgun (WGS) entry which is preliminary data.</text>
</comment>
<dbReference type="AlphaFoldDB" id="A0A6N9HLH3"/>
<reference evidence="3 4" key="1">
    <citation type="submission" date="2019-12" db="EMBL/GenBank/DDBJ databases">
        <title>Novel species isolated from a subtropical stream in China.</title>
        <authorList>
            <person name="Lu H."/>
        </authorList>
    </citation>
    <scope>NUCLEOTIDE SEQUENCE [LARGE SCALE GENOMIC DNA]</scope>
    <source>
        <strain evidence="3 4">DS3</strain>
    </source>
</reference>
<dbReference type="InterPro" id="IPR036779">
    <property type="entry name" value="LysM_dom_sf"/>
</dbReference>
<sequence length="516" mass="56379">MNSTYIVKERDTLTKIAGKFGLTVPQLVAANGIKNPELIRKDQILVIPPKKQRPIPALALAAQAEDQPEKTLSVQVKCAAGRPISNLKLAVELGCERIEYSTDSNGEIPTVAIGDATKEVQIFAEKSSGGWKKISTVAVSNEETTVTLRSPKTEVTSKTAIHEGPVQTTKTDKPAPTQPGTVEDKRSAQGNPVQVVALECPNKDNLRLDANFKYREIILAASKRSGICPQAIAAIMNAEAATIRTVEKVPVIDRKTKTQKIGKDGKPKFITKDRSNGEWDANSASPNSSARGMTQFVDGSWIDQATISGTYLNARAVKEGWITETTLTQKIGKKVKTKSVKAFRLANGNLVTGSAKRTLAQTLNTREYFRDRAVAKDSNLQSLMDLRFQPDFAIQTAVDYGVQNLAGLAERGIRTSHLSDAEKAKMIYLTHHLGLDDAIAFIKRRMTAARAEELLIAQLKEDGAKKAAEKLGGDYLAAHREWLQRYVDSRIQLNEKMCNAAAYVAPRDLVAITDSL</sequence>
<dbReference type="Proteomes" id="UP000448575">
    <property type="component" value="Unassembled WGS sequence"/>
</dbReference>
<protein>
    <submittedName>
        <fullName evidence="3">LysM peptidoglycan-binding domain-containing protein</fullName>
    </submittedName>
</protein>
<dbReference type="EMBL" id="WWCJ01000017">
    <property type="protein sequence ID" value="MYN04511.1"/>
    <property type="molecule type" value="Genomic_DNA"/>
</dbReference>
<dbReference type="SMART" id="SM00257">
    <property type="entry name" value="LysM"/>
    <property type="match status" value="1"/>
</dbReference>
<feature type="domain" description="LysM" evidence="2">
    <location>
        <begin position="3"/>
        <end position="47"/>
    </location>
</feature>
<dbReference type="CDD" id="cd00118">
    <property type="entry name" value="LysM"/>
    <property type="match status" value="1"/>
</dbReference>
<dbReference type="PROSITE" id="PS51782">
    <property type="entry name" value="LYSM"/>
    <property type="match status" value="1"/>
</dbReference>
<evidence type="ECO:0000256" key="1">
    <source>
        <dbReference type="SAM" id="MobiDB-lite"/>
    </source>
</evidence>
<name>A0A6N9HLH3_9BURK</name>
<dbReference type="Gene3D" id="3.10.350.10">
    <property type="entry name" value="LysM domain"/>
    <property type="match status" value="1"/>
</dbReference>
<evidence type="ECO:0000313" key="3">
    <source>
        <dbReference type="EMBL" id="MYN04511.1"/>
    </source>
</evidence>
<dbReference type="RefSeq" id="WP_161027470.1">
    <property type="nucleotide sequence ID" value="NZ_WWCJ01000017.1"/>
</dbReference>